<reference evidence="2" key="1">
    <citation type="submission" date="2016-10" db="EMBL/GenBank/DDBJ databases">
        <authorList>
            <person name="Varghese N."/>
            <person name="Submissions S."/>
        </authorList>
    </citation>
    <scope>NUCLEOTIDE SEQUENCE [LARGE SCALE GENOMIC DNA]</scope>
    <source>
        <strain>GEY</strain>
        <strain evidence="2">DSM 9560</strain>
    </source>
</reference>
<gene>
    <name evidence="1" type="ORF">SAMN04488541_102222</name>
</gene>
<name>A0A1I2H803_9BACT</name>
<keyword evidence="2" id="KW-1185">Reference proteome</keyword>
<protein>
    <recommendedName>
        <fullName evidence="3">Phosphotransferase enzyme family protein</fullName>
    </recommendedName>
</protein>
<dbReference type="EMBL" id="FONY01000022">
    <property type="protein sequence ID" value="SFF25549.1"/>
    <property type="molecule type" value="Genomic_DNA"/>
</dbReference>
<accession>A0A1I2H803</accession>
<proteinExistence type="predicted"/>
<organism evidence="1 2">
    <name type="scientific">Thermoflexibacter ruber</name>
    <dbReference type="NCBI Taxonomy" id="1003"/>
    <lineage>
        <taxon>Bacteria</taxon>
        <taxon>Pseudomonadati</taxon>
        <taxon>Bacteroidota</taxon>
        <taxon>Cytophagia</taxon>
        <taxon>Cytophagales</taxon>
        <taxon>Thermoflexibacteraceae</taxon>
        <taxon>Thermoflexibacter</taxon>
    </lineage>
</organism>
<dbReference type="SUPFAM" id="SSF56112">
    <property type="entry name" value="Protein kinase-like (PK-like)"/>
    <property type="match status" value="1"/>
</dbReference>
<evidence type="ECO:0008006" key="3">
    <source>
        <dbReference type="Google" id="ProtNLM"/>
    </source>
</evidence>
<dbReference type="AlphaFoldDB" id="A0A1I2H803"/>
<dbReference type="Proteomes" id="UP000199513">
    <property type="component" value="Unassembled WGS sequence"/>
</dbReference>
<dbReference type="Pfam" id="PF10009">
    <property type="entry name" value="DUF2252"/>
    <property type="match status" value="2"/>
</dbReference>
<dbReference type="InterPro" id="IPR018721">
    <property type="entry name" value="DUF2252"/>
</dbReference>
<dbReference type="STRING" id="1003.SAMN04488541_102222"/>
<dbReference type="InterPro" id="IPR011009">
    <property type="entry name" value="Kinase-like_dom_sf"/>
</dbReference>
<sequence>MEHIGQILKSSFLQSTFTLENHQFTEKLNINKDFLDEKRGTFFFFRSMSMAMQARFMELIEHKGMPRVFLHGNPHVENYLITENGGAMTDFDRARIGVYAWDIVRFLSSVAIKKERKSEEQADKNLLSPKAESSDYFLPNFVLEYFLEGYFRSFYNPNLYFKKISIASDKADKKVWFASTNEYLEANIKWAKKMRKNPIDVKDKNMRAILMGYLKSRKETKLLKDFQISEAGISEGTFGNKRYLVVLSPKKLSEYTDSIFLDLKTVYQDPDNAFYFNPFKHHGLRMIKASQVYAPNIELRMGYTTYKGQQYWGREIPSKGAKIKENLDELEQLDMVYSVGTQLGRAHRRTLYKSKPKDLVRHLENNYEKLVQIGHQLNAEIIEAHSLVKEKWQQVL</sequence>
<dbReference type="Gene3D" id="3.90.1200.10">
    <property type="match status" value="1"/>
</dbReference>
<evidence type="ECO:0000313" key="2">
    <source>
        <dbReference type="Proteomes" id="UP000199513"/>
    </source>
</evidence>
<evidence type="ECO:0000313" key="1">
    <source>
        <dbReference type="EMBL" id="SFF25549.1"/>
    </source>
</evidence>